<dbReference type="AlphaFoldDB" id="A0A1I2ZWD7"/>
<dbReference type="Proteomes" id="UP000199337">
    <property type="component" value="Unassembled WGS sequence"/>
</dbReference>
<organism evidence="1 2">
    <name type="scientific">Desulfotruncus arcticus DSM 17038</name>
    <dbReference type="NCBI Taxonomy" id="1121424"/>
    <lineage>
        <taxon>Bacteria</taxon>
        <taxon>Bacillati</taxon>
        <taxon>Bacillota</taxon>
        <taxon>Clostridia</taxon>
        <taxon>Eubacteriales</taxon>
        <taxon>Desulfallaceae</taxon>
        <taxon>Desulfotruncus</taxon>
    </lineage>
</organism>
<proteinExistence type="predicted"/>
<evidence type="ECO:0000313" key="2">
    <source>
        <dbReference type="Proteomes" id="UP000199337"/>
    </source>
</evidence>
<dbReference type="EMBL" id="FOOX01000043">
    <property type="protein sequence ID" value="SFH42147.1"/>
    <property type="molecule type" value="Genomic_DNA"/>
</dbReference>
<reference evidence="2" key="1">
    <citation type="submission" date="2016-10" db="EMBL/GenBank/DDBJ databases">
        <authorList>
            <person name="Varghese N."/>
            <person name="Submissions S."/>
        </authorList>
    </citation>
    <scope>NUCLEOTIDE SEQUENCE [LARGE SCALE GENOMIC DNA]</scope>
    <source>
        <strain evidence="2">DSM 17038</strain>
    </source>
</reference>
<dbReference type="Pfam" id="PF11672">
    <property type="entry name" value="DUF3268"/>
    <property type="match status" value="1"/>
</dbReference>
<keyword evidence="2" id="KW-1185">Reference proteome</keyword>
<evidence type="ECO:0000313" key="1">
    <source>
        <dbReference type="EMBL" id="SFH42147.1"/>
    </source>
</evidence>
<dbReference type="STRING" id="341036.SAMN05660649_05143"/>
<accession>A0A1I2ZWD7</accession>
<gene>
    <name evidence="1" type="ORF">SAMN05660649_05143</name>
</gene>
<name>A0A1I2ZWD7_9FIRM</name>
<dbReference type="InterPro" id="IPR021686">
    <property type="entry name" value="DUF3268"/>
</dbReference>
<dbReference type="RefSeq" id="WP_207648248.1">
    <property type="nucleotide sequence ID" value="NZ_FOOX01000043.1"/>
</dbReference>
<sequence length="218" mass="25465">MSKVKTIFRQVKELFAISRNKSEARDNYKDICMQFAEYLAKKRNTTKFLICRVKPEEVQEFLREVAADGLEMSQIYWCALKTLKIMTNKYFGLVNWEIPEDKIKLKCPYCGASSKLIDSKIIYGRSYGMFYVCVNYPECDAYVGTHQGTTWPRGTLANKELREYRKKAYFAFDSIQRSAGISRTQAYKWLAKKLNIPFKSAHIGYFDLSMCQKNGKYL</sequence>
<protein>
    <submittedName>
        <fullName evidence="1">Uncharacterized protein</fullName>
    </submittedName>
</protein>